<gene>
    <name evidence="1" type="ORF">LCGC14_1989990</name>
</gene>
<proteinExistence type="predicted"/>
<evidence type="ECO:0000313" key="1">
    <source>
        <dbReference type="EMBL" id="KKL81918.1"/>
    </source>
</evidence>
<dbReference type="AlphaFoldDB" id="A0A0F9F6M1"/>
<dbReference type="EMBL" id="LAZR01022424">
    <property type="protein sequence ID" value="KKL81918.1"/>
    <property type="molecule type" value="Genomic_DNA"/>
</dbReference>
<comment type="caution">
    <text evidence="1">The sequence shown here is derived from an EMBL/GenBank/DDBJ whole genome shotgun (WGS) entry which is preliminary data.</text>
</comment>
<reference evidence="1" key="1">
    <citation type="journal article" date="2015" name="Nature">
        <title>Complex archaea that bridge the gap between prokaryotes and eukaryotes.</title>
        <authorList>
            <person name="Spang A."/>
            <person name="Saw J.H."/>
            <person name="Jorgensen S.L."/>
            <person name="Zaremba-Niedzwiedzka K."/>
            <person name="Martijn J."/>
            <person name="Lind A.E."/>
            <person name="van Eijk R."/>
            <person name="Schleper C."/>
            <person name="Guy L."/>
            <person name="Ettema T.J."/>
        </authorList>
    </citation>
    <scope>NUCLEOTIDE SEQUENCE</scope>
</reference>
<accession>A0A0F9F6M1</accession>
<protein>
    <submittedName>
        <fullName evidence="1">Uncharacterized protein</fullName>
    </submittedName>
</protein>
<name>A0A0F9F6M1_9ZZZZ</name>
<sequence>MKNNTEKVKEISRTFNDLFVKNFDKEYFFKEFKEIKNNRHNWFKTPSFGDWILFNRTITKSLRRLKEDNTAFKKCCDKMGNPSDIFLDVITDKSLYNVLDNVKKVFGKALKVVLFVQSPVPEDMEGVVY</sequence>
<organism evidence="1">
    <name type="scientific">marine sediment metagenome</name>
    <dbReference type="NCBI Taxonomy" id="412755"/>
    <lineage>
        <taxon>unclassified sequences</taxon>
        <taxon>metagenomes</taxon>
        <taxon>ecological metagenomes</taxon>
    </lineage>
</organism>